<proteinExistence type="predicted"/>
<name>A0ABV1ADW3_9TELE</name>
<dbReference type="EMBL" id="JAHRIP010088668">
    <property type="protein sequence ID" value="MEQ2316365.1"/>
    <property type="molecule type" value="Genomic_DNA"/>
</dbReference>
<comment type="caution">
    <text evidence="1">The sequence shown here is derived from an EMBL/GenBank/DDBJ whole genome shotgun (WGS) entry which is preliminary data.</text>
</comment>
<protein>
    <recommendedName>
        <fullName evidence="3">Ribosomal protein S11</fullName>
    </recommendedName>
</protein>
<evidence type="ECO:0000313" key="2">
    <source>
        <dbReference type="Proteomes" id="UP001469553"/>
    </source>
</evidence>
<organism evidence="1 2">
    <name type="scientific">Ameca splendens</name>
    <dbReference type="NCBI Taxonomy" id="208324"/>
    <lineage>
        <taxon>Eukaryota</taxon>
        <taxon>Metazoa</taxon>
        <taxon>Chordata</taxon>
        <taxon>Craniata</taxon>
        <taxon>Vertebrata</taxon>
        <taxon>Euteleostomi</taxon>
        <taxon>Actinopterygii</taxon>
        <taxon>Neopterygii</taxon>
        <taxon>Teleostei</taxon>
        <taxon>Neoteleostei</taxon>
        <taxon>Acanthomorphata</taxon>
        <taxon>Ovalentaria</taxon>
        <taxon>Atherinomorphae</taxon>
        <taxon>Cyprinodontiformes</taxon>
        <taxon>Goodeidae</taxon>
        <taxon>Ameca</taxon>
    </lineage>
</organism>
<dbReference type="Proteomes" id="UP001469553">
    <property type="component" value="Unassembled WGS sequence"/>
</dbReference>
<sequence>RAETRRPACPGSLCFRLDVANANANVRLCGRGWGTTVAIFNGPAATKIPKQLSPAKRRKKSGQGADTTFSRTFFNKVIFFSHGFPPQLDEVFVRIHIFKKVSPPPCP</sequence>
<evidence type="ECO:0008006" key="3">
    <source>
        <dbReference type="Google" id="ProtNLM"/>
    </source>
</evidence>
<accession>A0ABV1ADW3</accession>
<feature type="non-terminal residue" evidence="1">
    <location>
        <position position="1"/>
    </location>
</feature>
<gene>
    <name evidence="1" type="ORF">AMECASPLE_031842</name>
</gene>
<keyword evidence="2" id="KW-1185">Reference proteome</keyword>
<evidence type="ECO:0000313" key="1">
    <source>
        <dbReference type="EMBL" id="MEQ2316365.1"/>
    </source>
</evidence>
<reference evidence="1 2" key="1">
    <citation type="submission" date="2021-06" db="EMBL/GenBank/DDBJ databases">
        <authorList>
            <person name="Palmer J.M."/>
        </authorList>
    </citation>
    <scope>NUCLEOTIDE SEQUENCE [LARGE SCALE GENOMIC DNA]</scope>
    <source>
        <strain evidence="1 2">AS_MEX2019</strain>
        <tissue evidence="1">Muscle</tissue>
    </source>
</reference>